<gene>
    <name evidence="15" type="ORF">P3W24_16420</name>
</gene>
<dbReference type="PANTHER" id="PTHR43531:SF11">
    <property type="entry name" value="METHYL-ACCEPTING CHEMOTAXIS PROTEIN 3"/>
    <property type="match status" value="1"/>
</dbReference>
<proteinExistence type="inferred from homology"/>
<evidence type="ECO:0000256" key="5">
    <source>
        <dbReference type="ARBA" id="ARBA00022519"/>
    </source>
</evidence>
<keyword evidence="9 11" id="KW-0807">Transducer</keyword>
<evidence type="ECO:0000256" key="6">
    <source>
        <dbReference type="ARBA" id="ARBA00022692"/>
    </source>
</evidence>
<evidence type="ECO:0000256" key="7">
    <source>
        <dbReference type="ARBA" id="ARBA00022989"/>
    </source>
</evidence>
<feature type="transmembrane region" description="Helical" evidence="12">
    <location>
        <begin position="17"/>
        <end position="37"/>
    </location>
</feature>
<dbReference type="SMART" id="SM00304">
    <property type="entry name" value="HAMP"/>
    <property type="match status" value="1"/>
</dbReference>
<evidence type="ECO:0000256" key="12">
    <source>
        <dbReference type="SAM" id="Phobius"/>
    </source>
</evidence>
<comment type="subcellular location">
    <subcellularLocation>
        <location evidence="1">Cell inner membrane</location>
        <topology evidence="1">Multi-pass membrane protein</topology>
    </subcellularLocation>
</comment>
<feature type="transmembrane region" description="Helical" evidence="12">
    <location>
        <begin position="195"/>
        <end position="216"/>
    </location>
</feature>
<name>A0ABT6BEH4_9GAMM</name>
<dbReference type="Gene3D" id="1.10.287.950">
    <property type="entry name" value="Methyl-accepting chemotaxis protein"/>
    <property type="match status" value="1"/>
</dbReference>
<dbReference type="PRINTS" id="PR00260">
    <property type="entry name" value="CHEMTRNSDUCR"/>
</dbReference>
<evidence type="ECO:0000256" key="11">
    <source>
        <dbReference type="PROSITE-ProRule" id="PRU00284"/>
    </source>
</evidence>
<keyword evidence="8 12" id="KW-0472">Membrane</keyword>
<dbReference type="EMBL" id="JARJJS010000005">
    <property type="protein sequence ID" value="MDF4026558.1"/>
    <property type="molecule type" value="Genomic_DNA"/>
</dbReference>
<feature type="domain" description="Methyl-accepting transducer" evidence="13">
    <location>
        <begin position="274"/>
        <end position="503"/>
    </location>
</feature>
<keyword evidence="5" id="KW-0997">Cell inner membrane</keyword>
<dbReference type="SMART" id="SM00283">
    <property type="entry name" value="MA"/>
    <property type="match status" value="1"/>
</dbReference>
<protein>
    <submittedName>
        <fullName evidence="15">Methyl-accepting chemotaxis protein</fullName>
    </submittedName>
</protein>
<reference evidence="15 16" key="1">
    <citation type="journal article" date="2024" name="Curr. Microbiol.">
        <title>Luteibacter sahnii sp. nov., A Novel Yellow-Colored Xanthomonadin Pigment Producing Probiotic Bacterium from Healthy Rice Seed Microbiome.</title>
        <authorList>
            <person name="Jaiswal G."/>
            <person name="Rana R."/>
            <person name="Nayak P.K."/>
            <person name="Chouhan R."/>
            <person name="Gandhi S.G."/>
            <person name="Patel H.K."/>
            <person name="Patil P.B."/>
        </authorList>
    </citation>
    <scope>NUCLEOTIDE SEQUENCE [LARGE SCALE GENOMIC DNA]</scope>
    <source>
        <strain evidence="15 16">PPL201</strain>
    </source>
</reference>
<comment type="caution">
    <text evidence="15">The sequence shown here is derived from an EMBL/GenBank/DDBJ whole genome shotgun (WGS) entry which is preliminary data.</text>
</comment>
<dbReference type="PROSITE" id="PS50111">
    <property type="entry name" value="CHEMOTAXIS_TRANSDUC_2"/>
    <property type="match status" value="1"/>
</dbReference>
<evidence type="ECO:0000256" key="1">
    <source>
        <dbReference type="ARBA" id="ARBA00004429"/>
    </source>
</evidence>
<dbReference type="InterPro" id="IPR051310">
    <property type="entry name" value="MCP_chemotaxis"/>
</dbReference>
<evidence type="ECO:0000256" key="2">
    <source>
        <dbReference type="ARBA" id="ARBA00022475"/>
    </source>
</evidence>
<keyword evidence="16" id="KW-1185">Reference proteome</keyword>
<keyword evidence="4" id="KW-0145">Chemotaxis</keyword>
<dbReference type="SUPFAM" id="SSF58104">
    <property type="entry name" value="Methyl-accepting chemotaxis protein (MCP) signaling domain"/>
    <property type="match status" value="1"/>
</dbReference>
<dbReference type="InterPro" id="IPR004090">
    <property type="entry name" value="Chemotax_Me-accpt_rcpt"/>
</dbReference>
<keyword evidence="7 12" id="KW-1133">Transmembrane helix</keyword>
<evidence type="ECO:0000256" key="3">
    <source>
        <dbReference type="ARBA" id="ARBA00022481"/>
    </source>
</evidence>
<evidence type="ECO:0000313" key="16">
    <source>
        <dbReference type="Proteomes" id="UP001528850"/>
    </source>
</evidence>
<evidence type="ECO:0000256" key="9">
    <source>
        <dbReference type="ARBA" id="ARBA00023224"/>
    </source>
</evidence>
<keyword evidence="6 12" id="KW-0812">Transmembrane</keyword>
<evidence type="ECO:0000256" key="4">
    <source>
        <dbReference type="ARBA" id="ARBA00022500"/>
    </source>
</evidence>
<dbReference type="Proteomes" id="UP001528850">
    <property type="component" value="Unassembled WGS sequence"/>
</dbReference>
<dbReference type="RefSeq" id="WP_320552311.1">
    <property type="nucleotide sequence ID" value="NZ_JAQLOK010000007.1"/>
</dbReference>
<dbReference type="PANTHER" id="PTHR43531">
    <property type="entry name" value="PROTEIN ICFG"/>
    <property type="match status" value="1"/>
</dbReference>
<comment type="similarity">
    <text evidence="10">Belongs to the methyl-accepting chemotaxis (MCP) protein family.</text>
</comment>
<evidence type="ECO:0000259" key="13">
    <source>
        <dbReference type="PROSITE" id="PS50111"/>
    </source>
</evidence>
<evidence type="ECO:0000256" key="8">
    <source>
        <dbReference type="ARBA" id="ARBA00023136"/>
    </source>
</evidence>
<dbReference type="InterPro" id="IPR003660">
    <property type="entry name" value="HAMP_dom"/>
</dbReference>
<sequence>MRLPWFSLPTLTLRARLLYRLGGTILLLLILWIVGGVQLRTANDRLQSVVGGTLAPVADVGHIQNDYNDLLDALVHATLTRLPSSVDDAVTAIGSDRHDIERQWKALEASDLGQSQTKLVALAAEHRRAADKAVDDVLALLKAEQFDLAQLQLSNDVQSAVGPLKSDFSNLFALALDGGKAQADAQRADIRRGGVFSAALLALAIAVASAMDLAIIRSLGRRLRQAADVAAAIAGGSLGQRVDVGQRDEIGALLASLADMDAQLGNVVTQVRDRADHVAQAATGIARGNDALNERTRTQTVHLRHTSASMDDMAQAVSGGLDHASAAHVAVREARAMTDEGHRVAMDAIGNMREIQRTSERMTDVLDLVDQVAFQTNLLALNAAVEAARAGDHGRGFAVVAHEVRELAQRCGAATRDIRQLIEAGDAAVQAGVSSVDRAGAALTGIGERVTALAERMEAVMEATRSQNDGIARVNGAIQGMDLTTRENADLVAQAAAASRAMRESAERLRQDVAYFVLEPARAA</sequence>
<dbReference type="PROSITE" id="PS50885">
    <property type="entry name" value="HAMP"/>
    <property type="match status" value="1"/>
</dbReference>
<organism evidence="15 16">
    <name type="scientific">Luteibacter sahnii</name>
    <dbReference type="NCBI Taxonomy" id="3021977"/>
    <lineage>
        <taxon>Bacteria</taxon>
        <taxon>Pseudomonadati</taxon>
        <taxon>Pseudomonadota</taxon>
        <taxon>Gammaproteobacteria</taxon>
        <taxon>Lysobacterales</taxon>
        <taxon>Rhodanobacteraceae</taxon>
        <taxon>Luteibacter</taxon>
    </lineage>
</organism>
<dbReference type="InterPro" id="IPR004089">
    <property type="entry name" value="MCPsignal_dom"/>
</dbReference>
<keyword evidence="2" id="KW-1003">Cell membrane</keyword>
<keyword evidence="3" id="KW-0488">Methylation</keyword>
<dbReference type="Pfam" id="PF00015">
    <property type="entry name" value="MCPsignal"/>
    <property type="match status" value="1"/>
</dbReference>
<dbReference type="Pfam" id="PF00672">
    <property type="entry name" value="HAMP"/>
    <property type="match status" value="1"/>
</dbReference>
<evidence type="ECO:0000259" key="14">
    <source>
        <dbReference type="PROSITE" id="PS50885"/>
    </source>
</evidence>
<feature type="domain" description="HAMP" evidence="14">
    <location>
        <begin position="217"/>
        <end position="269"/>
    </location>
</feature>
<dbReference type="Pfam" id="PF02203">
    <property type="entry name" value="TarH"/>
    <property type="match status" value="1"/>
</dbReference>
<accession>A0ABT6BEH4</accession>
<evidence type="ECO:0000313" key="15">
    <source>
        <dbReference type="EMBL" id="MDF4026558.1"/>
    </source>
</evidence>
<dbReference type="InterPro" id="IPR003122">
    <property type="entry name" value="Tar_rcpt_lig-bd"/>
</dbReference>
<evidence type="ECO:0000256" key="10">
    <source>
        <dbReference type="ARBA" id="ARBA00029447"/>
    </source>
</evidence>